<feature type="region of interest" description="Disordered" evidence="1">
    <location>
        <begin position="305"/>
        <end position="329"/>
    </location>
</feature>
<feature type="transmembrane region" description="Helical" evidence="2">
    <location>
        <begin position="108"/>
        <end position="129"/>
    </location>
</feature>
<feature type="transmembrane region" description="Helical" evidence="2">
    <location>
        <begin position="53"/>
        <end position="72"/>
    </location>
</feature>
<feature type="chain" id="PRO_5035864570" description="Cation/H+ exchanger domain-containing protein" evidence="3">
    <location>
        <begin position="21"/>
        <end position="887"/>
    </location>
</feature>
<dbReference type="PANTHER" id="PTHR43021:SF2">
    <property type="entry name" value="CATION_H+ EXCHANGER DOMAIN-CONTAINING PROTEIN"/>
    <property type="match status" value="1"/>
</dbReference>
<evidence type="ECO:0000256" key="1">
    <source>
        <dbReference type="SAM" id="MobiDB-lite"/>
    </source>
</evidence>
<protein>
    <recommendedName>
        <fullName evidence="6">Cation/H+ exchanger domain-containing protein</fullName>
    </recommendedName>
</protein>
<dbReference type="Proteomes" id="UP000693981">
    <property type="component" value="Unassembled WGS sequence"/>
</dbReference>
<feature type="transmembrane region" description="Helical" evidence="2">
    <location>
        <begin position="497"/>
        <end position="520"/>
    </location>
</feature>
<evidence type="ECO:0008006" key="6">
    <source>
        <dbReference type="Google" id="ProtNLM"/>
    </source>
</evidence>
<accession>A0A8T1VS81</accession>
<organism evidence="4 5">
    <name type="scientific">Phytophthora boehmeriae</name>
    <dbReference type="NCBI Taxonomy" id="109152"/>
    <lineage>
        <taxon>Eukaryota</taxon>
        <taxon>Sar</taxon>
        <taxon>Stramenopiles</taxon>
        <taxon>Oomycota</taxon>
        <taxon>Peronosporomycetes</taxon>
        <taxon>Peronosporales</taxon>
        <taxon>Peronosporaceae</taxon>
        <taxon>Phytophthora</taxon>
    </lineage>
</organism>
<feature type="transmembrane region" description="Helical" evidence="2">
    <location>
        <begin position="79"/>
        <end position="96"/>
    </location>
</feature>
<name>A0A8T1VS81_9STRA</name>
<keyword evidence="2" id="KW-0472">Membrane</keyword>
<keyword evidence="2" id="KW-0812">Transmembrane</keyword>
<comment type="caution">
    <text evidence="4">The sequence shown here is derived from an EMBL/GenBank/DDBJ whole genome shotgun (WGS) entry which is preliminary data.</text>
</comment>
<keyword evidence="5" id="KW-1185">Reference proteome</keyword>
<gene>
    <name evidence="4" type="ORF">PHYBOEH_010543</name>
</gene>
<feature type="transmembrane region" description="Helical" evidence="2">
    <location>
        <begin position="344"/>
        <end position="366"/>
    </location>
</feature>
<feature type="region of interest" description="Disordered" evidence="1">
    <location>
        <begin position="846"/>
        <end position="887"/>
    </location>
</feature>
<dbReference type="PANTHER" id="PTHR43021">
    <property type="entry name" value="NA(+)/H(+) ANTIPORTER-RELATED"/>
    <property type="match status" value="1"/>
</dbReference>
<feature type="transmembrane region" description="Helical" evidence="2">
    <location>
        <begin position="249"/>
        <end position="273"/>
    </location>
</feature>
<dbReference type="EMBL" id="JAGDFL010000726">
    <property type="protein sequence ID" value="KAG7382294.1"/>
    <property type="molecule type" value="Genomic_DNA"/>
</dbReference>
<feature type="transmembrane region" description="Helical" evidence="2">
    <location>
        <begin position="210"/>
        <end position="229"/>
    </location>
</feature>
<evidence type="ECO:0000256" key="2">
    <source>
        <dbReference type="SAM" id="Phobius"/>
    </source>
</evidence>
<feature type="transmembrane region" description="Helical" evidence="2">
    <location>
        <begin position="402"/>
        <end position="422"/>
    </location>
</feature>
<feature type="transmembrane region" description="Helical" evidence="2">
    <location>
        <begin position="177"/>
        <end position="198"/>
    </location>
</feature>
<proteinExistence type="predicted"/>
<feature type="transmembrane region" description="Helical" evidence="2">
    <location>
        <begin position="464"/>
        <end position="482"/>
    </location>
</feature>
<evidence type="ECO:0000313" key="5">
    <source>
        <dbReference type="Proteomes" id="UP000693981"/>
    </source>
</evidence>
<sequence length="887" mass="97252">MGDPLRGVLLLAALLQVVQAQVQGDDDHRRLSSSEADDLTIPFNSWDNTLDTLQHSLAFIVVLVAAHPLGLYFPKLFKLPLITGYLIIGIIAGPFVSDLLPKKLVDMLSNYVSALALSFISFQAGQEIYLPELRPQLKPIFILLGVLYVTAMSILTCVHLFANDAFFYADFITNCQLGIALMFGSISVLGSPATVMAIKIELNSVGPFTNLMLGATMTAEFVVLVSFSISRIVTSIYCADLDVSIGNLAFTLSIVASNLLVGALLGLVTILIFKIPGSKAEEHLDLHDNLRSSPESHYSRKFDLDSASDPDRMPHPHNAYADDDPKRTRSSCWTTRASLCVKGFLWLTMGYVFYIGSTYIGLATVASYGHSWEVKFEPLLVLMVASCLAGHYSLIRHDMHVILDTVAPYMFLPFFVMTGAALKLDQVVDAIPLMSLYVGLRFVAIFIACYFGGRFLLKLTPRQYNNLWLTMTPQAGVALGLANEVKALSAEPWAEEFAATIVAAVVVNQIIGPVLCAIGLSRAGETMLDRVAEENDKDSPESNNEGSYLPRLSLASGNIMTQGNGDPRALLPFYKVQSAVVIGEDEVAFEVALELSLYGAKVNVPLLDEERANKWRHINETILSRSAKGELISFKNKFKERESDTQGMASADVLIFTGDGARTLEHIKTMKALMGDTHPRMIAVVRECTITKELKELGVLIIQPTLALANIATRMALLDQKLAQSLSNEISTTSDFATASYFMNRGSVHPISDMRFEGRRLALGRSVVNHHSVNYDRLAEALATENLPMPPPPSRVSMFGTSAAEFDPFTRRGDDMSAYEHFVVQDEPGTNDGTVFDEQFVPRSSRLSVLPSPTGSQPRVNSRLRSARNSGGDRTGRVLKRTQSDIV</sequence>
<keyword evidence="3" id="KW-0732">Signal</keyword>
<feature type="compositionally biased region" description="Basic and acidic residues" evidence="1">
    <location>
        <begin position="305"/>
        <end position="314"/>
    </location>
</feature>
<feature type="signal peptide" evidence="3">
    <location>
        <begin position="1"/>
        <end position="20"/>
    </location>
</feature>
<reference evidence="4" key="1">
    <citation type="submission" date="2021-02" db="EMBL/GenBank/DDBJ databases">
        <authorList>
            <person name="Palmer J.M."/>
        </authorList>
    </citation>
    <scope>NUCLEOTIDE SEQUENCE</scope>
    <source>
        <strain evidence="4">SCRP23</strain>
    </source>
</reference>
<feature type="transmembrane region" description="Helical" evidence="2">
    <location>
        <begin position="378"/>
        <end position="395"/>
    </location>
</feature>
<feature type="transmembrane region" description="Helical" evidence="2">
    <location>
        <begin position="434"/>
        <end position="457"/>
    </location>
</feature>
<evidence type="ECO:0000256" key="3">
    <source>
        <dbReference type="SAM" id="SignalP"/>
    </source>
</evidence>
<feature type="transmembrane region" description="Helical" evidence="2">
    <location>
        <begin position="141"/>
        <end position="162"/>
    </location>
</feature>
<evidence type="ECO:0000313" key="4">
    <source>
        <dbReference type="EMBL" id="KAG7382294.1"/>
    </source>
</evidence>
<keyword evidence="2" id="KW-1133">Transmembrane helix</keyword>
<dbReference type="AlphaFoldDB" id="A0A8T1VS81"/>
<dbReference type="OrthoDB" id="119067at2759"/>
<feature type="compositionally biased region" description="Polar residues" evidence="1">
    <location>
        <begin position="854"/>
        <end position="869"/>
    </location>
</feature>